<evidence type="ECO:0000256" key="1">
    <source>
        <dbReference type="SAM" id="MobiDB-lite"/>
    </source>
</evidence>
<reference evidence="2" key="1">
    <citation type="submission" date="2021-04" db="EMBL/GenBank/DDBJ databases">
        <authorList>
            <consortium name="Wellcome Sanger Institute Data Sharing"/>
        </authorList>
    </citation>
    <scope>NUCLEOTIDE SEQUENCE [LARGE SCALE GENOMIC DNA]</scope>
</reference>
<dbReference type="Proteomes" id="UP000472265">
    <property type="component" value="Chromosome 19"/>
</dbReference>
<reference evidence="2" key="3">
    <citation type="submission" date="2025-09" db="UniProtKB">
        <authorList>
            <consortium name="Ensembl"/>
        </authorList>
    </citation>
    <scope>IDENTIFICATION</scope>
</reference>
<protein>
    <submittedName>
        <fullName evidence="2">Uncharacterized LOC115569674</fullName>
    </submittedName>
</protein>
<sequence length="810" mass="91689">MEGSTMQHSFGLGPRSPNPPHGAQQAQGTGLPGAPRPEEQPQQQHHKPFFYIQPSQPYMPMQNMQWPVPMPMPVSYNPYYNYPGLGYGMPMMPNYQPNPYMEPPGFVIPHTHLHLMDYRRMLNPQYYQTMAYHSRRFRYQHNGQTREMTSSEVQTEPLSATQRTSTPSSGKVEASRGSPSVPTNQPLSPALVVQKLDHSLELKEVVPPSTSTTRTTPNGSFVIQTEEVRIECCTTPGGLQLLHSHETAEVSHGFSQDMVQCSSILQGGVLQDKGLCLPADESEHSLQSCPDILLVGTPSSGETIPALEESNQTDNQVAAPAHGDAQEVSGEKDLTSKNFQFRAVHMPYDPKYLDELRKMESTVWSMEDTLIPSPESLFQNDQTESHDEEAEVPSADVLTVREKTPTDEVVPMIEMPPLTADELENAVPTMEGLEDEVCPVAEETLHAAEVDHAPYLLLSDYSPLKAKQPRREQTLQDHQDTSFESLPAYLPSTSWLADFDNVYYCSKLPPTPKKQNRPPGNRGLDVPSRRRKLDLEYKEQPPVRKPKERYKPKGKVDRRSLSDHECCISRNFNENVFTPYVSKRERLCTRCLAKRRLCTPSSPGLDGRNLQRKVPFQQRNDALLPTCEACKSHSTTGKQLMRKAARVDVRGRHLGHETEGESSENSSCRTKWRAADDLRKLNDLKRPLASKQNVDTRPAVMYPKVKEKNCGCNEPQHQSAAWERLRHCPHGNAIRQMDENCGTPVSLQDKWTHMDQTYQTQRWQTEKSQKAVMTNLDMDGSKNEARSQHFNKHKRSQPQSQGTHRKDTRC</sequence>
<feature type="region of interest" description="Disordered" evidence="1">
    <location>
        <begin position="144"/>
        <end position="187"/>
    </location>
</feature>
<name>A0A671YAV6_SPAAU</name>
<keyword evidence="3" id="KW-1185">Reference proteome</keyword>
<accession>A0A671YAV6</accession>
<dbReference type="Ensembl" id="ENSSAUT00010063600.1">
    <property type="protein sequence ID" value="ENSSAUP00010060659.1"/>
    <property type="gene ID" value="ENSSAUG00010024555.1"/>
</dbReference>
<dbReference type="PANTHER" id="PTHR38654">
    <property type="entry name" value="BUCKY BALL-RELATED"/>
    <property type="match status" value="1"/>
</dbReference>
<dbReference type="AlphaFoldDB" id="A0A671YAV6"/>
<dbReference type="InParanoid" id="A0A671YAV6"/>
<dbReference type="RefSeq" id="XP_030253564.1">
    <property type="nucleotide sequence ID" value="XM_030397704.1"/>
</dbReference>
<proteinExistence type="predicted"/>
<feature type="compositionally biased region" description="Basic and acidic residues" evidence="1">
    <location>
        <begin position="533"/>
        <end position="542"/>
    </location>
</feature>
<feature type="compositionally biased region" description="Polar residues" evidence="1">
    <location>
        <begin position="144"/>
        <end position="169"/>
    </location>
</feature>
<evidence type="ECO:0000313" key="3">
    <source>
        <dbReference type="Proteomes" id="UP000472265"/>
    </source>
</evidence>
<dbReference type="GeneID" id="115569674"/>
<dbReference type="OMA" id="LPTCEAC"/>
<organism evidence="2 3">
    <name type="scientific">Sparus aurata</name>
    <name type="common">Gilthead sea bream</name>
    <dbReference type="NCBI Taxonomy" id="8175"/>
    <lineage>
        <taxon>Eukaryota</taxon>
        <taxon>Metazoa</taxon>
        <taxon>Chordata</taxon>
        <taxon>Craniata</taxon>
        <taxon>Vertebrata</taxon>
        <taxon>Euteleostomi</taxon>
        <taxon>Actinopterygii</taxon>
        <taxon>Neopterygii</taxon>
        <taxon>Teleostei</taxon>
        <taxon>Neoteleostei</taxon>
        <taxon>Acanthomorphata</taxon>
        <taxon>Eupercaria</taxon>
        <taxon>Spariformes</taxon>
        <taxon>Sparidae</taxon>
        <taxon>Sparus</taxon>
    </lineage>
</organism>
<feature type="region of interest" description="Disordered" evidence="1">
    <location>
        <begin position="1"/>
        <end position="44"/>
    </location>
</feature>
<dbReference type="InterPro" id="IPR053309">
    <property type="entry name" value="Balbiani_Body_Formation"/>
</dbReference>
<gene>
    <name evidence="2" type="primary">LOC115569674</name>
</gene>
<feature type="region of interest" description="Disordered" evidence="1">
    <location>
        <begin position="779"/>
        <end position="810"/>
    </location>
</feature>
<dbReference type="PANTHER" id="PTHR38654:SF1">
    <property type="entry name" value="BUCKY BALL"/>
    <property type="match status" value="1"/>
</dbReference>
<reference evidence="2" key="2">
    <citation type="submission" date="2025-08" db="UniProtKB">
        <authorList>
            <consortium name="Ensembl"/>
        </authorList>
    </citation>
    <scope>IDENTIFICATION</scope>
</reference>
<dbReference type="GeneTree" id="ENSGT00940000168188"/>
<feature type="region of interest" description="Disordered" evidence="1">
    <location>
        <begin position="509"/>
        <end position="556"/>
    </location>
</feature>
<evidence type="ECO:0000313" key="2">
    <source>
        <dbReference type="Ensembl" id="ENSSAUP00010060659.1"/>
    </source>
</evidence>
<feature type="compositionally biased region" description="Polar residues" evidence="1">
    <location>
        <begin position="177"/>
        <end position="187"/>
    </location>
</feature>